<gene>
    <name evidence="1" type="ORF">TKK_018963</name>
</gene>
<proteinExistence type="predicted"/>
<reference evidence="1 2" key="1">
    <citation type="journal article" date="2024" name="bioRxiv">
        <title>A reference genome for Trichogramma kaykai: A tiny desert-dwelling parasitoid wasp with competing sex-ratio distorters.</title>
        <authorList>
            <person name="Culotta J."/>
            <person name="Lindsey A.R."/>
        </authorList>
    </citation>
    <scope>NUCLEOTIDE SEQUENCE [LARGE SCALE GENOMIC DNA]</scope>
    <source>
        <strain evidence="1 2">KSX58</strain>
    </source>
</reference>
<protein>
    <submittedName>
        <fullName evidence="1">Uncharacterized protein</fullName>
    </submittedName>
</protein>
<dbReference type="AlphaFoldDB" id="A0ABD2VYA8"/>
<comment type="caution">
    <text evidence="1">The sequence shown here is derived from an EMBL/GenBank/DDBJ whole genome shotgun (WGS) entry which is preliminary data.</text>
</comment>
<evidence type="ECO:0000313" key="1">
    <source>
        <dbReference type="EMBL" id="KAL3385392.1"/>
    </source>
</evidence>
<keyword evidence="2" id="KW-1185">Reference proteome</keyword>
<evidence type="ECO:0000313" key="2">
    <source>
        <dbReference type="Proteomes" id="UP001627154"/>
    </source>
</evidence>
<name>A0ABD2VYA8_9HYME</name>
<sequence>MKIDARYAVIRVDSIAVGFGVDASVSFLQVKDPTRQPAHRFHYHQSVADSPGCLGTVDNILITELNTKVRVDESLSVQANRECTFGIMS</sequence>
<dbReference type="EMBL" id="JBJJXI010000157">
    <property type="protein sequence ID" value="KAL3385392.1"/>
    <property type="molecule type" value="Genomic_DNA"/>
</dbReference>
<dbReference type="Proteomes" id="UP001627154">
    <property type="component" value="Unassembled WGS sequence"/>
</dbReference>
<accession>A0ABD2VYA8</accession>
<organism evidence="1 2">
    <name type="scientific">Trichogramma kaykai</name>
    <dbReference type="NCBI Taxonomy" id="54128"/>
    <lineage>
        <taxon>Eukaryota</taxon>
        <taxon>Metazoa</taxon>
        <taxon>Ecdysozoa</taxon>
        <taxon>Arthropoda</taxon>
        <taxon>Hexapoda</taxon>
        <taxon>Insecta</taxon>
        <taxon>Pterygota</taxon>
        <taxon>Neoptera</taxon>
        <taxon>Endopterygota</taxon>
        <taxon>Hymenoptera</taxon>
        <taxon>Apocrita</taxon>
        <taxon>Proctotrupomorpha</taxon>
        <taxon>Chalcidoidea</taxon>
        <taxon>Trichogrammatidae</taxon>
        <taxon>Trichogramma</taxon>
    </lineage>
</organism>